<dbReference type="Proteomes" id="UP000295706">
    <property type="component" value="Unassembled WGS sequence"/>
</dbReference>
<keyword evidence="3" id="KW-1185">Reference proteome</keyword>
<gene>
    <name evidence="2" type="ORF">EZE20_16635</name>
</gene>
<name>A0A4R4K9S3_9BACT</name>
<sequence>MKKYTPLILVLALNFFFLFLFIKNNGLQKLSDNWPMTLFGGLTAVALALYYYRKKKVS</sequence>
<feature type="transmembrane region" description="Helical" evidence="1">
    <location>
        <begin position="34"/>
        <end position="52"/>
    </location>
</feature>
<feature type="transmembrane region" description="Helical" evidence="1">
    <location>
        <begin position="7"/>
        <end position="22"/>
    </location>
</feature>
<protein>
    <submittedName>
        <fullName evidence="2">LPXTG cell wall anchor domain-containing protein</fullName>
    </submittedName>
</protein>
<organism evidence="2 3">
    <name type="scientific">Arundinibacter roseus</name>
    <dbReference type="NCBI Taxonomy" id="2070510"/>
    <lineage>
        <taxon>Bacteria</taxon>
        <taxon>Pseudomonadati</taxon>
        <taxon>Bacteroidota</taxon>
        <taxon>Cytophagia</taxon>
        <taxon>Cytophagales</taxon>
        <taxon>Spirosomataceae</taxon>
        <taxon>Arundinibacter</taxon>
    </lineage>
</organism>
<dbReference type="AlphaFoldDB" id="A0A4R4K9S3"/>
<keyword evidence="1" id="KW-1133">Transmembrane helix</keyword>
<comment type="caution">
    <text evidence="2">The sequence shown here is derived from an EMBL/GenBank/DDBJ whole genome shotgun (WGS) entry which is preliminary data.</text>
</comment>
<keyword evidence="1" id="KW-0812">Transmembrane</keyword>
<reference evidence="2 3" key="1">
    <citation type="submission" date="2019-02" db="EMBL/GenBank/DDBJ databases">
        <title>Arundinibacter roseus gen. nov., sp. nov., a new member of the family Cytophagaceae.</title>
        <authorList>
            <person name="Szuroczki S."/>
            <person name="Khayer B."/>
            <person name="Sproer C."/>
            <person name="Toumi M."/>
            <person name="Szabo A."/>
            <person name="Felfoldi T."/>
            <person name="Schumann P."/>
            <person name="Toth E."/>
        </authorList>
    </citation>
    <scope>NUCLEOTIDE SEQUENCE [LARGE SCALE GENOMIC DNA]</scope>
    <source>
        <strain evidence="2 3">DMA-k-7a</strain>
    </source>
</reference>
<keyword evidence="1" id="KW-0472">Membrane</keyword>
<evidence type="ECO:0000313" key="2">
    <source>
        <dbReference type="EMBL" id="TDB63392.1"/>
    </source>
</evidence>
<evidence type="ECO:0000313" key="3">
    <source>
        <dbReference type="Proteomes" id="UP000295706"/>
    </source>
</evidence>
<dbReference type="NCBIfam" id="TIGR01167">
    <property type="entry name" value="LPXTG_anchor"/>
    <property type="match status" value="1"/>
</dbReference>
<evidence type="ECO:0000256" key="1">
    <source>
        <dbReference type="SAM" id="Phobius"/>
    </source>
</evidence>
<proteinExistence type="predicted"/>
<dbReference type="RefSeq" id="WP_132119713.1">
    <property type="nucleotide sequence ID" value="NZ_SMJU01000010.1"/>
</dbReference>
<dbReference type="EMBL" id="SMJU01000010">
    <property type="protein sequence ID" value="TDB63392.1"/>
    <property type="molecule type" value="Genomic_DNA"/>
</dbReference>
<accession>A0A4R4K9S3</accession>